<accession>A0A8J3VAT4</accession>
<sequence>MARPMSGRATFTMEVSTTNISCVSTKIPTASVTEPCRTLTIAPVGGTGRVWGARVGAVGEFPLIITHPLSSFARTSGHLPPLLVRQTRCAKILAAVARLRRG</sequence>
<evidence type="ECO:0000313" key="2">
    <source>
        <dbReference type="Proteomes" id="UP000630097"/>
    </source>
</evidence>
<evidence type="ECO:0000313" key="1">
    <source>
        <dbReference type="EMBL" id="GIG83473.1"/>
    </source>
</evidence>
<dbReference type="AlphaFoldDB" id="A0A8J3VAT4"/>
<comment type="caution">
    <text evidence="1">The sequence shown here is derived from an EMBL/GenBank/DDBJ whole genome shotgun (WGS) entry which is preliminary data.</text>
</comment>
<organism evidence="1 2">
    <name type="scientific">Planotetraspora kaengkrachanensis</name>
    <dbReference type="NCBI Taxonomy" id="575193"/>
    <lineage>
        <taxon>Bacteria</taxon>
        <taxon>Bacillati</taxon>
        <taxon>Actinomycetota</taxon>
        <taxon>Actinomycetes</taxon>
        <taxon>Streptosporangiales</taxon>
        <taxon>Streptosporangiaceae</taxon>
        <taxon>Planotetraspora</taxon>
    </lineage>
</organism>
<gene>
    <name evidence="1" type="ORF">Pka01_66000</name>
</gene>
<proteinExistence type="predicted"/>
<protein>
    <submittedName>
        <fullName evidence="1">Uncharacterized protein</fullName>
    </submittedName>
</protein>
<keyword evidence="2" id="KW-1185">Reference proteome</keyword>
<name>A0A8J3VAT4_9ACTN</name>
<dbReference type="EMBL" id="BONV01000041">
    <property type="protein sequence ID" value="GIG83473.1"/>
    <property type="molecule type" value="Genomic_DNA"/>
</dbReference>
<dbReference type="Proteomes" id="UP000630097">
    <property type="component" value="Unassembled WGS sequence"/>
</dbReference>
<reference evidence="1 2" key="1">
    <citation type="submission" date="2021-01" db="EMBL/GenBank/DDBJ databases">
        <title>Whole genome shotgun sequence of Planotetraspora kaengkrachanensis NBRC 104272.</title>
        <authorList>
            <person name="Komaki H."/>
            <person name="Tamura T."/>
        </authorList>
    </citation>
    <scope>NUCLEOTIDE SEQUENCE [LARGE SCALE GENOMIC DNA]</scope>
    <source>
        <strain evidence="1 2">NBRC 104272</strain>
    </source>
</reference>